<evidence type="ECO:0000313" key="2">
    <source>
        <dbReference type="Proteomes" id="UP001232245"/>
    </source>
</evidence>
<proteinExistence type="predicted"/>
<reference evidence="1 2" key="1">
    <citation type="submission" date="2023-07" db="EMBL/GenBank/DDBJ databases">
        <title>Genomic Encyclopedia of Type Strains, Phase IV (KMG-IV): sequencing the most valuable type-strain genomes for metagenomic binning, comparative biology and taxonomic classification.</title>
        <authorList>
            <person name="Goeker M."/>
        </authorList>
    </citation>
    <scope>NUCLEOTIDE SEQUENCE [LARGE SCALE GENOMIC DNA]</scope>
    <source>
        <strain evidence="1 2">DSM 17723</strain>
    </source>
</reference>
<dbReference type="Proteomes" id="UP001232245">
    <property type="component" value="Unassembled WGS sequence"/>
</dbReference>
<gene>
    <name evidence="1" type="ORF">J2S02_004837</name>
</gene>
<protein>
    <submittedName>
        <fullName evidence="1">Uncharacterized protein</fullName>
    </submittedName>
</protein>
<dbReference type="EMBL" id="JAUSTZ010000021">
    <property type="protein sequence ID" value="MDQ0228454.1"/>
    <property type="molecule type" value="Genomic_DNA"/>
</dbReference>
<dbReference type="RefSeq" id="WP_174881092.1">
    <property type="nucleotide sequence ID" value="NZ_CADEPK010000305.1"/>
</dbReference>
<evidence type="ECO:0000313" key="1">
    <source>
        <dbReference type="EMBL" id="MDQ0228454.1"/>
    </source>
</evidence>
<name>A0ABT9Z942_9BACI</name>
<sequence>MPRQRVYYDYFEGKQVPFWYVLTFKNQEIPWEKDTFYFEVIAPFEYFGRDEFDDSVISVSINMEDLLTNNLQDCNLGLNLNRIKERVLMYGVELYEISQFIIQLPDIEEVLKLLPNERKTSFILR</sequence>
<comment type="caution">
    <text evidence="1">The sequence shown here is derived from an EMBL/GenBank/DDBJ whole genome shotgun (WGS) entry which is preliminary data.</text>
</comment>
<organism evidence="1 2">
    <name type="scientific">Metabacillus niabensis</name>
    <dbReference type="NCBI Taxonomy" id="324854"/>
    <lineage>
        <taxon>Bacteria</taxon>
        <taxon>Bacillati</taxon>
        <taxon>Bacillota</taxon>
        <taxon>Bacilli</taxon>
        <taxon>Bacillales</taxon>
        <taxon>Bacillaceae</taxon>
        <taxon>Metabacillus</taxon>
    </lineage>
</organism>
<accession>A0ABT9Z942</accession>
<keyword evidence="2" id="KW-1185">Reference proteome</keyword>